<name>A0A5R9CPU2_9LACO</name>
<dbReference type="RefSeq" id="WP_003636386.1">
    <property type="nucleotide sequence ID" value="NZ_VBSX01000040.1"/>
</dbReference>
<comment type="caution">
    <text evidence="1">The sequence shown here is derived from an EMBL/GenBank/DDBJ whole genome shotgun (WGS) entry which is preliminary data.</text>
</comment>
<reference evidence="1 2" key="1">
    <citation type="submission" date="2019-05" db="EMBL/GenBank/DDBJ databases">
        <title>The metagenome of a microbial culture collection derived from dairy environment covers the genomic content of the human microbiome.</title>
        <authorList>
            <person name="Roder T."/>
            <person name="Wuthrich D."/>
            <person name="Sattari Z."/>
            <person name="Von Ah U."/>
            <person name="Bar C."/>
            <person name="Ronchi F."/>
            <person name="Macpherson A.J."/>
            <person name="Ganal-Vonarburg S.C."/>
            <person name="Bruggmann R."/>
            <person name="Vergeres G."/>
        </authorList>
    </citation>
    <scope>NUCLEOTIDE SEQUENCE [LARGE SCALE GENOMIC DNA]</scope>
    <source>
        <strain evidence="1 2">FAM 1079</strain>
    </source>
</reference>
<dbReference type="AlphaFoldDB" id="A0A5R9CPU2"/>
<evidence type="ECO:0000313" key="1">
    <source>
        <dbReference type="EMBL" id="TLQ17004.1"/>
    </source>
</evidence>
<dbReference type="OrthoDB" id="9869437at2"/>
<sequence length="109" mass="12568">MNELVKRVIELESQYNGSMNNVPANKLSSLQAYANQIAPEKMVKSTRNAVRSKQYQRYFLMKLTQLVINGNDIKNIQKQLNADEVINMHGERMMSKSAVLKAMKYHHLV</sequence>
<organism evidence="1 2">
    <name type="scientific">Lentilactobacillus parafarraginis</name>
    <dbReference type="NCBI Taxonomy" id="390842"/>
    <lineage>
        <taxon>Bacteria</taxon>
        <taxon>Bacillati</taxon>
        <taxon>Bacillota</taxon>
        <taxon>Bacilli</taxon>
        <taxon>Lactobacillales</taxon>
        <taxon>Lactobacillaceae</taxon>
        <taxon>Lentilactobacillus</taxon>
    </lineage>
</organism>
<proteinExistence type="predicted"/>
<evidence type="ECO:0000313" key="2">
    <source>
        <dbReference type="Proteomes" id="UP000305100"/>
    </source>
</evidence>
<protein>
    <submittedName>
        <fullName evidence="1">Uncharacterized protein</fullName>
    </submittedName>
</protein>
<dbReference type="EMBL" id="VBSX01000040">
    <property type="protein sequence ID" value="TLQ17004.1"/>
    <property type="molecule type" value="Genomic_DNA"/>
</dbReference>
<accession>A0A5R9CPU2</accession>
<dbReference type="Proteomes" id="UP000305100">
    <property type="component" value="Unassembled WGS sequence"/>
</dbReference>
<gene>
    <name evidence="1" type="ORF">FEZ41_12435</name>
</gene>